<evidence type="ECO:0000313" key="1">
    <source>
        <dbReference type="EMBL" id="GHO58228.1"/>
    </source>
</evidence>
<dbReference type="Proteomes" id="UP000654345">
    <property type="component" value="Unassembled WGS sequence"/>
</dbReference>
<protein>
    <submittedName>
        <fullName evidence="1">Uncharacterized protein</fullName>
    </submittedName>
</protein>
<reference evidence="1 2" key="1">
    <citation type="journal article" date="2021" name="Int. J. Syst. Evol. Microbiol.">
        <title>Reticulibacter mediterranei gen. nov., sp. nov., within the new family Reticulibacteraceae fam. nov., and Ktedonospora formicarum gen. nov., sp. nov., Ktedonobacter robiniae sp. nov., Dictyobacter formicarum sp. nov. and Dictyobacter arantiisoli sp. nov., belonging to the class Ktedonobacteria.</title>
        <authorList>
            <person name="Yabe S."/>
            <person name="Zheng Y."/>
            <person name="Wang C.M."/>
            <person name="Sakai Y."/>
            <person name="Abe K."/>
            <person name="Yokota A."/>
            <person name="Donadio S."/>
            <person name="Cavaletti L."/>
            <person name="Monciardini P."/>
        </authorList>
    </citation>
    <scope>NUCLEOTIDE SEQUENCE [LARGE SCALE GENOMIC DNA]</scope>
    <source>
        <strain evidence="1 2">SOSP1-30</strain>
    </source>
</reference>
<gene>
    <name evidence="1" type="ORF">KSB_67030</name>
</gene>
<sequence length="99" mass="11126">MGDTLSVFPRDEANMIDCTIHNVKPAWGEWRDLEQNMEEIGEHSSVSYDNDGIIGLETLAQQVDDLSATLKHAFLRITAMVPTIRCNCSGQDCKWKALE</sequence>
<dbReference type="EMBL" id="BNJG01000003">
    <property type="protein sequence ID" value="GHO58228.1"/>
    <property type="molecule type" value="Genomic_DNA"/>
</dbReference>
<keyword evidence="2" id="KW-1185">Reference proteome</keyword>
<name>A0ABQ3UZK2_9CHLR</name>
<accession>A0ABQ3UZK2</accession>
<evidence type="ECO:0000313" key="2">
    <source>
        <dbReference type="Proteomes" id="UP000654345"/>
    </source>
</evidence>
<organism evidence="1 2">
    <name type="scientific">Ktedonobacter robiniae</name>
    <dbReference type="NCBI Taxonomy" id="2778365"/>
    <lineage>
        <taxon>Bacteria</taxon>
        <taxon>Bacillati</taxon>
        <taxon>Chloroflexota</taxon>
        <taxon>Ktedonobacteria</taxon>
        <taxon>Ktedonobacterales</taxon>
        <taxon>Ktedonobacteraceae</taxon>
        <taxon>Ktedonobacter</taxon>
    </lineage>
</organism>
<comment type="caution">
    <text evidence="1">The sequence shown here is derived from an EMBL/GenBank/DDBJ whole genome shotgun (WGS) entry which is preliminary data.</text>
</comment>
<proteinExistence type="predicted"/>